<accession>A0A914R0W3</accession>
<feature type="region of interest" description="Disordered" evidence="1">
    <location>
        <begin position="212"/>
        <end position="256"/>
    </location>
</feature>
<dbReference type="AlphaFoldDB" id="A0A914R0W3"/>
<organism evidence="2 3">
    <name type="scientific">Panagrolaimus davidi</name>
    <dbReference type="NCBI Taxonomy" id="227884"/>
    <lineage>
        <taxon>Eukaryota</taxon>
        <taxon>Metazoa</taxon>
        <taxon>Ecdysozoa</taxon>
        <taxon>Nematoda</taxon>
        <taxon>Chromadorea</taxon>
        <taxon>Rhabditida</taxon>
        <taxon>Tylenchina</taxon>
        <taxon>Panagrolaimomorpha</taxon>
        <taxon>Panagrolaimoidea</taxon>
        <taxon>Panagrolaimidae</taxon>
        <taxon>Panagrolaimus</taxon>
    </lineage>
</organism>
<reference evidence="3" key="1">
    <citation type="submission" date="2022-11" db="UniProtKB">
        <authorList>
            <consortium name="WormBaseParasite"/>
        </authorList>
    </citation>
    <scope>IDENTIFICATION</scope>
</reference>
<proteinExistence type="predicted"/>
<keyword evidence="2" id="KW-1185">Reference proteome</keyword>
<dbReference type="Proteomes" id="UP000887578">
    <property type="component" value="Unplaced"/>
</dbReference>
<protein>
    <submittedName>
        <fullName evidence="3">Gamma-tubulin complex component</fullName>
    </submittedName>
</protein>
<evidence type="ECO:0000313" key="3">
    <source>
        <dbReference type="WBParaSite" id="PDA_v2.g8069.t1"/>
    </source>
</evidence>
<dbReference type="WBParaSite" id="PDA_v2.g8069.t1">
    <property type="protein sequence ID" value="PDA_v2.g8069.t1"/>
    <property type="gene ID" value="PDA_v2.g8069"/>
</dbReference>
<evidence type="ECO:0000256" key="1">
    <source>
        <dbReference type="SAM" id="MobiDB-lite"/>
    </source>
</evidence>
<sequence>MAFLIHRLRDTVQCRVIVSELFKKTDLGLVVRSVAEVLQDFLHSEFPAYINKLFDEARELKNLDATTTFLAADFKVLSNVLSDIIKQREIIKEASEIVGRALVEKIDSIFNILKFYSLLHEMIFNPSSTWLSYFVEDIEVLSSSIELDDSDADKFNFLFMNYFQRRCKKVQKDFDLVKMKLYDYSLSEKVLPLDNRFVDYIPMDFEAERAEGTYHNDENRQPNSKKSIFHEDTSNGKCSSTHLEDPRHAAAAASEENQEPAKLPFVQRTGIEFINFILFKCLVPPPIQEHFNRLFLRNFTVYFTSFYKYSIRKRYQSNTIGPESNPSEQVFITFVQNFISRYTYYVFGILCDEQWKIFESTTPNLKSIDTITEAQRFLFINSFDGLYNSCQNFSESLMNVLKTVNDYCSGKMYFEDAADNFYKLYKNMRAIVCSRRNDYLNKMSYEVFRIPPLKSG</sequence>
<evidence type="ECO:0000313" key="2">
    <source>
        <dbReference type="Proteomes" id="UP000887578"/>
    </source>
</evidence>
<name>A0A914R0W3_9BILA</name>